<proteinExistence type="predicted"/>
<sequence length="53" mass="6828">MFNNKLLINNNYYYYYIIKIYKNMHYLNFIYFLKIKLFKKKINFYILVYNYGS</sequence>
<feature type="transmembrane region" description="Helical" evidence="1">
    <location>
        <begin position="12"/>
        <end position="33"/>
    </location>
</feature>
<evidence type="ECO:0000313" key="2">
    <source>
        <dbReference type="EMBL" id="QHT76411.1"/>
    </source>
</evidence>
<protein>
    <submittedName>
        <fullName evidence="2">Uncharacterized protein</fullName>
    </submittedName>
</protein>
<keyword evidence="1" id="KW-0472">Membrane</keyword>
<dbReference type="EMBL" id="MN739896">
    <property type="protein sequence ID" value="QHT76411.1"/>
    <property type="molecule type" value="Genomic_DNA"/>
</dbReference>
<name>A0A6C0H749_9ZZZZ</name>
<evidence type="ECO:0000256" key="1">
    <source>
        <dbReference type="SAM" id="Phobius"/>
    </source>
</evidence>
<dbReference type="AlphaFoldDB" id="A0A6C0H749"/>
<keyword evidence="1" id="KW-1133">Transmembrane helix</keyword>
<keyword evidence="1" id="KW-0812">Transmembrane</keyword>
<accession>A0A6C0H749</accession>
<organism evidence="2">
    <name type="scientific">viral metagenome</name>
    <dbReference type="NCBI Taxonomy" id="1070528"/>
    <lineage>
        <taxon>unclassified sequences</taxon>
        <taxon>metagenomes</taxon>
        <taxon>organismal metagenomes</taxon>
    </lineage>
</organism>
<reference evidence="2" key="1">
    <citation type="journal article" date="2020" name="Nature">
        <title>Giant virus diversity and host interactions through global metagenomics.</title>
        <authorList>
            <person name="Schulz F."/>
            <person name="Roux S."/>
            <person name="Paez-Espino D."/>
            <person name="Jungbluth S."/>
            <person name="Walsh D.A."/>
            <person name="Denef V.J."/>
            <person name="McMahon K.D."/>
            <person name="Konstantinidis K.T."/>
            <person name="Eloe-Fadrosh E.A."/>
            <person name="Kyrpides N.C."/>
            <person name="Woyke T."/>
        </authorList>
    </citation>
    <scope>NUCLEOTIDE SEQUENCE</scope>
    <source>
        <strain evidence="2">GVMAG-M-3300023179-82</strain>
    </source>
</reference>